<name>A0A564Y794_HYMDI</name>
<protein>
    <submittedName>
        <fullName evidence="1">Uncharacterized protein</fullName>
    </submittedName>
</protein>
<feature type="non-terminal residue" evidence="1">
    <location>
        <position position="1"/>
    </location>
</feature>
<proteinExistence type="predicted"/>
<organism evidence="1 2">
    <name type="scientific">Hymenolepis diminuta</name>
    <name type="common">Rat tapeworm</name>
    <dbReference type="NCBI Taxonomy" id="6216"/>
    <lineage>
        <taxon>Eukaryota</taxon>
        <taxon>Metazoa</taxon>
        <taxon>Spiralia</taxon>
        <taxon>Lophotrochozoa</taxon>
        <taxon>Platyhelminthes</taxon>
        <taxon>Cestoda</taxon>
        <taxon>Eucestoda</taxon>
        <taxon>Cyclophyllidea</taxon>
        <taxon>Hymenolepididae</taxon>
        <taxon>Hymenolepis</taxon>
    </lineage>
</organism>
<dbReference type="EMBL" id="CABIJS010000110">
    <property type="protein sequence ID" value="VUZ43006.1"/>
    <property type="molecule type" value="Genomic_DNA"/>
</dbReference>
<dbReference type="Proteomes" id="UP000321570">
    <property type="component" value="Unassembled WGS sequence"/>
</dbReference>
<keyword evidence="2" id="KW-1185">Reference proteome</keyword>
<evidence type="ECO:0000313" key="1">
    <source>
        <dbReference type="EMBL" id="VUZ43006.1"/>
    </source>
</evidence>
<sequence length="93" mass="10693">YEKTIEKCRKVFGDNTSLFNRHYKCLNLVIHEGEDVHNYTAIVVIVPFYIEIGLKLLPGLDGNPDVMLHNLLRNLRSFISDSNVVESNKTRTC</sequence>
<evidence type="ECO:0000313" key="2">
    <source>
        <dbReference type="Proteomes" id="UP000321570"/>
    </source>
</evidence>
<gene>
    <name evidence="1" type="ORF">WMSIL1_LOCUS3377</name>
</gene>
<reference evidence="1 2" key="1">
    <citation type="submission" date="2019-07" db="EMBL/GenBank/DDBJ databases">
        <authorList>
            <person name="Jastrzebski P J."/>
            <person name="Paukszto L."/>
            <person name="Jastrzebski P J."/>
        </authorList>
    </citation>
    <scope>NUCLEOTIDE SEQUENCE [LARGE SCALE GENOMIC DNA]</scope>
    <source>
        <strain evidence="1 2">WMS-il1</strain>
    </source>
</reference>
<accession>A0A564Y794</accession>
<dbReference type="AlphaFoldDB" id="A0A564Y794"/>